<sequence length="171" mass="20222">MFFNFNGYSSLVSLLYTYAVQMFSYYYLVIMLCIMTLFLSYRIPYMYSPYFFVIFLVCVVFTSFLAMWFWRVVSDFNVFFGGFVPIGTPLYICPLVCLAETISYIIRPFVLIFRPFINITLGCVGAVVVGNFCFVGWWWFFLMVLLFFYEVFVALVHWFIVTNILAFSVDH</sequence>
<dbReference type="GO" id="GO:0006754">
    <property type="term" value="P:ATP biosynthetic process"/>
    <property type="evidence" value="ECO:0007669"/>
    <property type="project" value="UniProtKB-KW"/>
</dbReference>
<evidence type="ECO:0000256" key="1">
    <source>
        <dbReference type="ARBA" id="ARBA00004141"/>
    </source>
</evidence>
<evidence type="ECO:0000256" key="5">
    <source>
        <dbReference type="ARBA" id="ARBA00022692"/>
    </source>
</evidence>
<evidence type="ECO:0000256" key="6">
    <source>
        <dbReference type="ARBA" id="ARBA00022781"/>
    </source>
</evidence>
<comment type="similarity">
    <text evidence="2">Belongs to the ATPase A chain family.</text>
</comment>
<comment type="subcellular location">
    <subcellularLocation>
        <location evidence="1">Membrane</location>
        <topology evidence="1">Multi-pass membrane protein</topology>
    </subcellularLocation>
</comment>
<feature type="transmembrane region" description="Helical" evidence="11">
    <location>
        <begin position="50"/>
        <end position="70"/>
    </location>
</feature>
<evidence type="ECO:0000256" key="8">
    <source>
        <dbReference type="ARBA" id="ARBA00023065"/>
    </source>
</evidence>
<evidence type="ECO:0000313" key="12">
    <source>
        <dbReference type="EMBL" id="ANF28216.1"/>
    </source>
</evidence>
<dbReference type="GO" id="GO:1902600">
    <property type="term" value="P:proton transmembrane transport"/>
    <property type="evidence" value="ECO:0007669"/>
    <property type="project" value="UniProtKB-KW"/>
</dbReference>
<dbReference type="Gene3D" id="1.20.120.220">
    <property type="entry name" value="ATP synthase, F0 complex, subunit A"/>
    <property type="match status" value="1"/>
</dbReference>
<evidence type="ECO:0000256" key="3">
    <source>
        <dbReference type="ARBA" id="ARBA00022448"/>
    </source>
</evidence>
<protein>
    <submittedName>
        <fullName evidence="12">ATP synthase subunit 6</fullName>
    </submittedName>
</protein>
<dbReference type="InterPro" id="IPR035908">
    <property type="entry name" value="F0_ATP_A_sf"/>
</dbReference>
<keyword evidence="10" id="KW-0066">ATP synthesis</keyword>
<keyword evidence="12" id="KW-0496">Mitochondrion</keyword>
<reference evidence="12" key="1">
    <citation type="journal article" date="2016" name="Int. J. Parasitol.">
        <title>Paralogues of nuclear ribosomal genes conceal phylogenetic signal within the invasive Asian fish tapeworm lineage: evidence from next generation sequencing data.</title>
        <authorList>
            <person name="Brabec J."/>
            <person name="Kuchta R."/>
            <person name="Scholz T."/>
            <person name="Littlewood D.T."/>
        </authorList>
    </citation>
    <scope>NUCLEOTIDE SEQUENCE</scope>
    <source>
        <strain evidence="12">ET295</strain>
    </source>
</reference>
<proteinExistence type="inferred from homology"/>
<keyword evidence="7 11" id="KW-1133">Transmembrane helix</keyword>
<dbReference type="AlphaFoldDB" id="A0A172WXS7"/>
<name>A0A172WXS7_SCHAC</name>
<geneLocation type="mitochondrion" evidence="12"/>
<gene>
    <name evidence="12" type="primary">atp6</name>
</gene>
<keyword evidence="3" id="KW-0813">Transport</keyword>
<feature type="transmembrane region" description="Helical" evidence="11">
    <location>
        <begin position="15"/>
        <end position="38"/>
    </location>
</feature>
<keyword evidence="5 11" id="KW-0812">Transmembrane</keyword>
<dbReference type="EMBL" id="KX060588">
    <property type="protein sequence ID" value="ANF28216.1"/>
    <property type="molecule type" value="Genomic_DNA"/>
</dbReference>
<feature type="transmembrane region" description="Helical" evidence="11">
    <location>
        <begin position="111"/>
        <end position="140"/>
    </location>
</feature>
<evidence type="ECO:0000256" key="9">
    <source>
        <dbReference type="ARBA" id="ARBA00023136"/>
    </source>
</evidence>
<dbReference type="SUPFAM" id="SSF81336">
    <property type="entry name" value="F1F0 ATP synthase subunit A"/>
    <property type="match status" value="1"/>
</dbReference>
<evidence type="ECO:0000256" key="4">
    <source>
        <dbReference type="ARBA" id="ARBA00022547"/>
    </source>
</evidence>
<feature type="transmembrane region" description="Helical" evidence="11">
    <location>
        <begin position="76"/>
        <end position="99"/>
    </location>
</feature>
<organism evidence="12">
    <name type="scientific">Schyzocotyle acheilognathi</name>
    <name type="common">Asian fish tapeworm</name>
    <name type="synonym">Bothriocephalus acheilognathi</name>
    <dbReference type="NCBI Taxonomy" id="135513"/>
    <lineage>
        <taxon>Eukaryota</taxon>
        <taxon>Metazoa</taxon>
        <taxon>Spiralia</taxon>
        <taxon>Lophotrochozoa</taxon>
        <taxon>Platyhelminthes</taxon>
        <taxon>Cestoda</taxon>
        <taxon>Eucestoda</taxon>
        <taxon>Bothriocephalidea</taxon>
        <taxon>Bothriocephalidae</taxon>
        <taxon>Schyzocotyle</taxon>
    </lineage>
</organism>
<keyword evidence="6" id="KW-0375">Hydrogen ion transport</keyword>
<keyword evidence="9 11" id="KW-0472">Membrane</keyword>
<feature type="transmembrane region" description="Helical" evidence="11">
    <location>
        <begin position="146"/>
        <end position="169"/>
    </location>
</feature>
<keyword evidence="8" id="KW-0406">Ion transport</keyword>
<evidence type="ECO:0000256" key="2">
    <source>
        <dbReference type="ARBA" id="ARBA00006810"/>
    </source>
</evidence>
<accession>A0A172WXS7</accession>
<evidence type="ECO:0000256" key="7">
    <source>
        <dbReference type="ARBA" id="ARBA00022989"/>
    </source>
</evidence>
<evidence type="ECO:0000256" key="11">
    <source>
        <dbReference type="SAM" id="Phobius"/>
    </source>
</evidence>
<evidence type="ECO:0000256" key="10">
    <source>
        <dbReference type="ARBA" id="ARBA00023310"/>
    </source>
</evidence>
<keyword evidence="4" id="KW-0138">CF(0)</keyword>
<dbReference type="GO" id="GO:0045259">
    <property type="term" value="C:proton-transporting ATP synthase complex"/>
    <property type="evidence" value="ECO:0007669"/>
    <property type="project" value="UniProtKB-KW"/>
</dbReference>